<name>A0A6S6P5Y7_9MYCO</name>
<feature type="signal peptide" evidence="1">
    <location>
        <begin position="1"/>
        <end position="23"/>
    </location>
</feature>
<dbReference type="AlphaFoldDB" id="A0A6S6P5Y7"/>
<accession>A0A6S6P5Y7</accession>
<sequence length="221" mass="23796">MRLLVAAVLASCGMALLTPVASADPQDCPPLCDRIPRSAWIAPLSIPLYDVYRWPELSAVSVTAVAPRFRFEETCAARAADADDPRSWAVAARAAVTSPDRQWHLQAQILHWRGETWRGGQLATAVFDEAVAALRNCQITAPAVSPSITTAGPARMAAVLSTPDRSVLHQYLVVDPRNSTVTELALWSSAQPSVPWRPVPDAFVLDALAAPLCTAYIASCR</sequence>
<keyword evidence="1" id="KW-0732">Signal</keyword>
<evidence type="ECO:0008006" key="4">
    <source>
        <dbReference type="Google" id="ProtNLM"/>
    </source>
</evidence>
<dbReference type="Proteomes" id="UP000515734">
    <property type="component" value="Chromosome"/>
</dbReference>
<evidence type="ECO:0000256" key="1">
    <source>
        <dbReference type="SAM" id="SignalP"/>
    </source>
</evidence>
<reference evidence="2 3" key="1">
    <citation type="submission" date="2020-07" db="EMBL/GenBank/DDBJ databases">
        <title>Complete genome sequence of Mycolicibacterium litorale like strain isolated from cardiac implantable electronic device infection.</title>
        <authorList>
            <person name="Fukano H."/>
            <person name="Miyama H."/>
            <person name="Hoshino Y."/>
        </authorList>
    </citation>
    <scope>NUCLEOTIDE SEQUENCE [LARGE SCALE GENOMIC DNA]</scope>
    <source>
        <strain evidence="2 3">NIIDNTM18</strain>
    </source>
</reference>
<gene>
    <name evidence="2" type="ORF">NIIDNTM18_45710</name>
</gene>
<dbReference type="RefSeq" id="WP_185293017.1">
    <property type="nucleotide sequence ID" value="NZ_AP023287.1"/>
</dbReference>
<feature type="chain" id="PRO_5028036621" description="ATPase" evidence="1">
    <location>
        <begin position="24"/>
        <end position="221"/>
    </location>
</feature>
<evidence type="ECO:0000313" key="2">
    <source>
        <dbReference type="EMBL" id="BCI55293.1"/>
    </source>
</evidence>
<evidence type="ECO:0000313" key="3">
    <source>
        <dbReference type="Proteomes" id="UP000515734"/>
    </source>
</evidence>
<organism evidence="2 3">
    <name type="scientific">Mycolicibacterium litorale</name>
    <dbReference type="NCBI Taxonomy" id="758802"/>
    <lineage>
        <taxon>Bacteria</taxon>
        <taxon>Bacillati</taxon>
        <taxon>Actinomycetota</taxon>
        <taxon>Actinomycetes</taxon>
        <taxon>Mycobacteriales</taxon>
        <taxon>Mycobacteriaceae</taxon>
        <taxon>Mycolicibacterium</taxon>
    </lineage>
</organism>
<dbReference type="EMBL" id="AP023287">
    <property type="protein sequence ID" value="BCI55293.1"/>
    <property type="molecule type" value="Genomic_DNA"/>
</dbReference>
<proteinExistence type="predicted"/>
<protein>
    <recommendedName>
        <fullName evidence="4">ATPase</fullName>
    </recommendedName>
</protein>